<dbReference type="RefSeq" id="WP_147871063.1">
    <property type="nucleotide sequence ID" value="NZ_CP036264.1"/>
</dbReference>
<evidence type="ECO:0000313" key="1">
    <source>
        <dbReference type="EMBL" id="QEG02083.1"/>
    </source>
</evidence>
<dbReference type="AlphaFoldDB" id="A0A5B9ML82"/>
<proteinExistence type="predicted"/>
<accession>A0A5B9ML82</accession>
<protein>
    <recommendedName>
        <fullName evidence="3">DUF4303 domain-containing protein</fullName>
    </recommendedName>
</protein>
<reference evidence="1 2" key="1">
    <citation type="submission" date="2019-02" db="EMBL/GenBank/DDBJ databases">
        <title>Planctomycetal bacteria perform biofilm scaping via a novel small molecule.</title>
        <authorList>
            <person name="Jeske O."/>
            <person name="Boedeker C."/>
            <person name="Wiegand S."/>
            <person name="Breitling P."/>
            <person name="Kallscheuer N."/>
            <person name="Jogler M."/>
            <person name="Rohde M."/>
            <person name="Petersen J."/>
            <person name="Medema M.H."/>
            <person name="Surup F."/>
            <person name="Jogler C."/>
        </authorList>
    </citation>
    <scope>NUCLEOTIDE SEQUENCE [LARGE SCALE GENOMIC DNA]</scope>
    <source>
        <strain evidence="1 2">Mal15</strain>
    </source>
</reference>
<name>A0A5B9ML82_9BACT</name>
<dbReference type="KEGG" id="smam:Mal15_61660"/>
<evidence type="ECO:0008006" key="3">
    <source>
        <dbReference type="Google" id="ProtNLM"/>
    </source>
</evidence>
<organism evidence="1 2">
    <name type="scientific">Stieleria maiorica</name>
    <dbReference type="NCBI Taxonomy" id="2795974"/>
    <lineage>
        <taxon>Bacteria</taxon>
        <taxon>Pseudomonadati</taxon>
        <taxon>Planctomycetota</taxon>
        <taxon>Planctomycetia</taxon>
        <taxon>Pirellulales</taxon>
        <taxon>Pirellulaceae</taxon>
        <taxon>Stieleria</taxon>
    </lineage>
</organism>
<keyword evidence="2" id="KW-1185">Reference proteome</keyword>
<dbReference type="InterPro" id="IPR025409">
    <property type="entry name" value="DUF4303"/>
</dbReference>
<gene>
    <name evidence="1" type="ORF">Mal15_61660</name>
</gene>
<sequence length="177" mass="19678">MFAEIKHLDNTELLTKLQNALRVAISSHFAELTRQFDDVCGYAVCAPATFEHVFPAYQLTSELEANAPGSVGLATYFPPEWQSFGTILFDDSVNSLVSEIANRCWGDDNLESNMIYDAMLDVLIDLKRDGLFGERAINRFVTMWDVGGDESMIIAASEKLNSPDVHTCVRSTFGRNA</sequence>
<dbReference type="EMBL" id="CP036264">
    <property type="protein sequence ID" value="QEG02083.1"/>
    <property type="molecule type" value="Genomic_DNA"/>
</dbReference>
<dbReference type="Proteomes" id="UP000321353">
    <property type="component" value="Chromosome"/>
</dbReference>
<dbReference type="Pfam" id="PF14136">
    <property type="entry name" value="DUF4303"/>
    <property type="match status" value="1"/>
</dbReference>
<evidence type="ECO:0000313" key="2">
    <source>
        <dbReference type="Proteomes" id="UP000321353"/>
    </source>
</evidence>